<dbReference type="PANTHER" id="PTHR30531:SF12">
    <property type="entry name" value="FLAGELLAR BIOSYNTHETIC PROTEIN FLHB"/>
    <property type="match status" value="1"/>
</dbReference>
<organism evidence="2 3">
    <name type="scientific">Variovorax ginsengisoli</name>
    <dbReference type="NCBI Taxonomy" id="363844"/>
    <lineage>
        <taxon>Bacteria</taxon>
        <taxon>Pseudomonadati</taxon>
        <taxon>Pseudomonadota</taxon>
        <taxon>Betaproteobacteria</taxon>
        <taxon>Burkholderiales</taxon>
        <taxon>Comamonadaceae</taxon>
        <taxon>Variovorax</taxon>
    </lineage>
</organism>
<keyword evidence="2" id="KW-0282">Flagellum</keyword>
<dbReference type="Gene3D" id="3.40.1690.10">
    <property type="entry name" value="secretion proteins EscU"/>
    <property type="match status" value="1"/>
</dbReference>
<comment type="caution">
    <text evidence="2">The sequence shown here is derived from an EMBL/GenBank/DDBJ whole genome shotgun (WGS) entry which is preliminary data.</text>
</comment>
<protein>
    <submittedName>
        <fullName evidence="2">Flagellar biosynthesis protein</fullName>
    </submittedName>
</protein>
<dbReference type="PANTHER" id="PTHR30531">
    <property type="entry name" value="FLAGELLAR BIOSYNTHETIC PROTEIN FLHB"/>
    <property type="match status" value="1"/>
</dbReference>
<proteinExistence type="inferred from homology"/>
<dbReference type="Proteomes" id="UP001226867">
    <property type="component" value="Unassembled WGS sequence"/>
</dbReference>
<name>A0ABT9SD70_9BURK</name>
<gene>
    <name evidence="2" type="ORF">J2W36_004585</name>
</gene>
<keyword evidence="2" id="KW-0966">Cell projection</keyword>
<reference evidence="2 3" key="1">
    <citation type="submission" date="2023-07" db="EMBL/GenBank/DDBJ databases">
        <title>Sorghum-associated microbial communities from plants grown in Nebraska, USA.</title>
        <authorList>
            <person name="Schachtman D."/>
        </authorList>
    </citation>
    <scope>NUCLEOTIDE SEQUENCE [LARGE SCALE GENOMIC DNA]</scope>
    <source>
        <strain evidence="2 3">DS1607</strain>
    </source>
</reference>
<dbReference type="SUPFAM" id="SSF160544">
    <property type="entry name" value="EscU C-terminal domain-like"/>
    <property type="match status" value="1"/>
</dbReference>
<keyword evidence="3" id="KW-1185">Reference proteome</keyword>
<dbReference type="Pfam" id="PF01312">
    <property type="entry name" value="Bac_export_2"/>
    <property type="match status" value="1"/>
</dbReference>
<dbReference type="EMBL" id="JAUSRO010000017">
    <property type="protein sequence ID" value="MDP9902308.1"/>
    <property type="molecule type" value="Genomic_DNA"/>
</dbReference>
<evidence type="ECO:0000313" key="3">
    <source>
        <dbReference type="Proteomes" id="UP001226867"/>
    </source>
</evidence>
<keyword evidence="2" id="KW-0969">Cilium</keyword>
<dbReference type="InterPro" id="IPR006135">
    <property type="entry name" value="T3SS_substrate_exporter"/>
</dbReference>
<evidence type="ECO:0000256" key="1">
    <source>
        <dbReference type="ARBA" id="ARBA00010690"/>
    </source>
</evidence>
<evidence type="ECO:0000313" key="2">
    <source>
        <dbReference type="EMBL" id="MDP9902308.1"/>
    </source>
</evidence>
<dbReference type="InterPro" id="IPR029025">
    <property type="entry name" value="T3SS_substrate_exporter_C"/>
</dbReference>
<dbReference type="RefSeq" id="WP_307692056.1">
    <property type="nucleotide sequence ID" value="NZ_JAUSRO010000017.1"/>
</dbReference>
<comment type="similarity">
    <text evidence="1">Belongs to the type III secretion exporter family.</text>
</comment>
<sequence>MNAPVRPPDDAMPPHRRSAAVSLVYREGDAAPVVTARGYGATAEAIVREAKAHGLYVHGSPELVNLLMRVHLDQQIPPTLYLAVAEVLSWAFALEDEFTNT</sequence>
<accession>A0ABT9SD70</accession>